<sequence>MRKESDVRDRLRQSFRWRGDRTDPDFRADVTGWWRSPDTLLSLGPALAALFADSTPTVVMGTESHGSLLGVLTAQHLGIGFAEVRKDPGRAADSDAWWETSTGPDYLNRSLRLGLRRSLLKAGDRVLFVDDWIATGAQAEACHSLVEMSGAAWIGAAVVVDGLERTSIRRKLQLRSMLNVREL</sequence>
<dbReference type="InterPro" id="IPR050118">
    <property type="entry name" value="Pur/Pyrimidine_PRTase"/>
</dbReference>
<dbReference type="PANTHER" id="PTHR43864:SF1">
    <property type="entry name" value="XANTHINE PHOSPHORIBOSYLTRANSFERASE"/>
    <property type="match status" value="1"/>
</dbReference>
<accession>A0ABT6CUN9</accession>
<evidence type="ECO:0000259" key="3">
    <source>
        <dbReference type="Pfam" id="PF00156"/>
    </source>
</evidence>
<dbReference type="InterPro" id="IPR000836">
    <property type="entry name" value="PRTase_dom"/>
</dbReference>
<proteinExistence type="predicted"/>
<dbReference type="Pfam" id="PF00156">
    <property type="entry name" value="Pribosyltran"/>
    <property type="match status" value="1"/>
</dbReference>
<dbReference type="InterPro" id="IPR029057">
    <property type="entry name" value="PRTase-like"/>
</dbReference>
<organism evidence="4 5">
    <name type="scientific">Arthrobacter vasquezii</name>
    <dbReference type="NCBI Taxonomy" id="2977629"/>
    <lineage>
        <taxon>Bacteria</taxon>
        <taxon>Bacillati</taxon>
        <taxon>Actinomycetota</taxon>
        <taxon>Actinomycetes</taxon>
        <taxon>Micrococcales</taxon>
        <taxon>Micrococcaceae</taxon>
        <taxon>Arthrobacter</taxon>
    </lineage>
</organism>
<feature type="domain" description="Phosphoribosyltransferase" evidence="3">
    <location>
        <begin position="53"/>
        <end position="171"/>
    </location>
</feature>
<keyword evidence="5" id="KW-1185">Reference proteome</keyword>
<name>A0ABT6CUN9_9MICC</name>
<evidence type="ECO:0000256" key="1">
    <source>
        <dbReference type="ARBA" id="ARBA00022679"/>
    </source>
</evidence>
<dbReference type="RefSeq" id="WP_277358270.1">
    <property type="nucleotide sequence ID" value="NZ_JAROKN010000015.1"/>
</dbReference>
<dbReference type="Gene3D" id="3.40.50.2020">
    <property type="match status" value="1"/>
</dbReference>
<dbReference type="EMBL" id="JAROKN010000015">
    <property type="protein sequence ID" value="MDF9277748.1"/>
    <property type="molecule type" value="Genomic_DNA"/>
</dbReference>
<dbReference type="GO" id="GO:0016757">
    <property type="term" value="F:glycosyltransferase activity"/>
    <property type="evidence" value="ECO:0007669"/>
    <property type="project" value="UniProtKB-KW"/>
</dbReference>
<evidence type="ECO:0000313" key="4">
    <source>
        <dbReference type="EMBL" id="MDF9277748.1"/>
    </source>
</evidence>
<evidence type="ECO:0000256" key="2">
    <source>
        <dbReference type="ARBA" id="ARBA00022726"/>
    </source>
</evidence>
<evidence type="ECO:0000313" key="5">
    <source>
        <dbReference type="Proteomes" id="UP001220456"/>
    </source>
</evidence>
<keyword evidence="2" id="KW-0660">Purine salvage</keyword>
<keyword evidence="4" id="KW-0328">Glycosyltransferase</keyword>
<keyword evidence="1" id="KW-0808">Transferase</keyword>
<protein>
    <submittedName>
        <fullName evidence="4">Phosphoribosyltransferase family protein</fullName>
    </submittedName>
</protein>
<comment type="caution">
    <text evidence="4">The sequence shown here is derived from an EMBL/GenBank/DDBJ whole genome shotgun (WGS) entry which is preliminary data.</text>
</comment>
<dbReference type="Proteomes" id="UP001220456">
    <property type="component" value="Unassembled WGS sequence"/>
</dbReference>
<dbReference type="SUPFAM" id="SSF53271">
    <property type="entry name" value="PRTase-like"/>
    <property type="match status" value="1"/>
</dbReference>
<reference evidence="4 5" key="1">
    <citation type="journal article" date="2023" name="Int. J. Syst. Evol. Microbiol.">
        <title>Arthrobacter vasquezii sp. nov., isolated from a soil sample from Union Glacier, Antarctica.</title>
        <authorList>
            <person name="Valenzuela-Ibaceta F."/>
            <person name="Carrasco V."/>
            <person name="Lagos-Moraga S."/>
            <person name="Dietz-Vargas C."/>
            <person name="Navarro C.A."/>
            <person name="Perez-Donoso J.M."/>
        </authorList>
    </citation>
    <scope>NUCLEOTIDE SEQUENCE [LARGE SCALE GENOMIC DNA]</scope>
    <source>
        <strain evidence="4 5">EH-1B-1</strain>
    </source>
</reference>
<dbReference type="PANTHER" id="PTHR43864">
    <property type="entry name" value="HYPOXANTHINE/GUANINE PHOSPHORIBOSYLTRANSFERASE"/>
    <property type="match status" value="1"/>
</dbReference>
<gene>
    <name evidence="4" type="ORF">P4U43_08095</name>
</gene>
<dbReference type="CDD" id="cd06223">
    <property type="entry name" value="PRTases_typeI"/>
    <property type="match status" value="1"/>
</dbReference>